<evidence type="ECO:0000313" key="1">
    <source>
        <dbReference type="EMBL" id="GAA2116923.1"/>
    </source>
</evidence>
<protein>
    <recommendedName>
        <fullName evidence="3">Peptidase MA-like domain-containing protein</fullName>
    </recommendedName>
</protein>
<proteinExistence type="predicted"/>
<gene>
    <name evidence="1" type="ORF">GCM10009843_07510</name>
</gene>
<dbReference type="EMBL" id="BAAAQQ010000002">
    <property type="protein sequence ID" value="GAA2116923.1"/>
    <property type="molecule type" value="Genomic_DNA"/>
</dbReference>
<organism evidence="1 2">
    <name type="scientific">Nocardioides bigeumensis</name>
    <dbReference type="NCBI Taxonomy" id="433657"/>
    <lineage>
        <taxon>Bacteria</taxon>
        <taxon>Bacillati</taxon>
        <taxon>Actinomycetota</taxon>
        <taxon>Actinomycetes</taxon>
        <taxon>Propionibacteriales</taxon>
        <taxon>Nocardioidaceae</taxon>
        <taxon>Nocardioides</taxon>
    </lineage>
</organism>
<accession>A0ABN2XTE4</accession>
<sequence>MVLVVALVATAVAWTSLRDTPYVAPTPDDPAPRPLTTEAARTLDRLASALEAGDEQAAGDLAPDDDAEAQALLTALSANARELRLSDVDLRYVDEEAVGEAGAWVASVAAQWQLPEDERVTEMEIHVRLVAAGAEVRVLGFAGGDGSRTPVWLSGPARVLRSDDVLVIDQAGEGRRTLRLAARALPVVQRVLPDWQGPLVVESPETGAGLDAALGVEGGTFADVAAVTDIVDGSTGPGAPEHVFVNPQVMARLTPVGAQVVMNHEAAHVAVGAADADLPLWLLEGFADYVALRAIRLPASTTAAQVVAEVRRDGLPDSLPSDSDFEPTGARLGAAYEAAWLACVVIAEEAGEPALVDFYHAVDAGGDLEAELEGATGLTLAALTGRWQDRLSDLAG</sequence>
<evidence type="ECO:0008006" key="3">
    <source>
        <dbReference type="Google" id="ProtNLM"/>
    </source>
</evidence>
<dbReference type="Proteomes" id="UP001500575">
    <property type="component" value="Unassembled WGS sequence"/>
</dbReference>
<keyword evidence="2" id="KW-1185">Reference proteome</keyword>
<name>A0ABN2XTE4_9ACTN</name>
<dbReference type="RefSeq" id="WP_344302279.1">
    <property type="nucleotide sequence ID" value="NZ_BAAAQQ010000002.1"/>
</dbReference>
<comment type="caution">
    <text evidence="1">The sequence shown here is derived from an EMBL/GenBank/DDBJ whole genome shotgun (WGS) entry which is preliminary data.</text>
</comment>
<evidence type="ECO:0000313" key="2">
    <source>
        <dbReference type="Proteomes" id="UP001500575"/>
    </source>
</evidence>
<reference evidence="1 2" key="1">
    <citation type="journal article" date="2019" name="Int. J. Syst. Evol. Microbiol.">
        <title>The Global Catalogue of Microorganisms (GCM) 10K type strain sequencing project: providing services to taxonomists for standard genome sequencing and annotation.</title>
        <authorList>
            <consortium name="The Broad Institute Genomics Platform"/>
            <consortium name="The Broad Institute Genome Sequencing Center for Infectious Disease"/>
            <person name="Wu L."/>
            <person name="Ma J."/>
        </authorList>
    </citation>
    <scope>NUCLEOTIDE SEQUENCE [LARGE SCALE GENOMIC DNA]</scope>
    <source>
        <strain evidence="1 2">JCM 16021</strain>
    </source>
</reference>